<comment type="caution">
    <text evidence="16">The sequence shown here is derived from an EMBL/GenBank/DDBJ whole genome shotgun (WGS) entry which is preliminary data.</text>
</comment>
<gene>
    <name evidence="16" type="ORF">BJ095_10392</name>
</gene>
<evidence type="ECO:0000313" key="17">
    <source>
        <dbReference type="Proteomes" id="UP000247416"/>
    </source>
</evidence>
<keyword evidence="17" id="KW-1185">Reference proteome</keyword>
<dbReference type="SUPFAM" id="SSF55890">
    <property type="entry name" value="Sporulation response regulatory protein Spo0B"/>
    <property type="match status" value="1"/>
</dbReference>
<evidence type="ECO:0000256" key="1">
    <source>
        <dbReference type="ARBA" id="ARBA00000085"/>
    </source>
</evidence>
<dbReference type="PANTHER" id="PTHR43547:SF3">
    <property type="entry name" value="SENSOR PROTEIN CITS"/>
    <property type="match status" value="1"/>
</dbReference>
<evidence type="ECO:0000256" key="9">
    <source>
        <dbReference type="ARBA" id="ARBA00022777"/>
    </source>
</evidence>
<evidence type="ECO:0000256" key="13">
    <source>
        <dbReference type="ARBA" id="ARBA00023136"/>
    </source>
</evidence>
<dbReference type="RefSeq" id="WP_107932151.1">
    <property type="nucleotide sequence ID" value="NZ_CP085009.1"/>
</dbReference>
<evidence type="ECO:0000256" key="12">
    <source>
        <dbReference type="ARBA" id="ARBA00023012"/>
    </source>
</evidence>
<keyword evidence="7 14" id="KW-0812">Transmembrane</keyword>
<dbReference type="InterPro" id="IPR016120">
    <property type="entry name" value="Sig_transdc_His_kin_SpoOB"/>
</dbReference>
<evidence type="ECO:0000313" key="16">
    <source>
        <dbReference type="EMBL" id="PYF07925.1"/>
    </source>
</evidence>
<keyword evidence="10" id="KW-0067">ATP-binding</keyword>
<evidence type="ECO:0000256" key="2">
    <source>
        <dbReference type="ARBA" id="ARBA00004651"/>
    </source>
</evidence>
<dbReference type="InterPro" id="IPR004358">
    <property type="entry name" value="Sig_transdc_His_kin-like_C"/>
</dbReference>
<dbReference type="InterPro" id="IPR036890">
    <property type="entry name" value="HATPase_C_sf"/>
</dbReference>
<evidence type="ECO:0000256" key="10">
    <source>
        <dbReference type="ARBA" id="ARBA00022840"/>
    </source>
</evidence>
<evidence type="ECO:0000256" key="7">
    <source>
        <dbReference type="ARBA" id="ARBA00022692"/>
    </source>
</evidence>
<protein>
    <recommendedName>
        <fullName evidence="3">histidine kinase</fullName>
        <ecNumber evidence="3">2.7.13.3</ecNumber>
    </recommendedName>
</protein>
<dbReference type="Pfam" id="PF02518">
    <property type="entry name" value="HATPase_c"/>
    <property type="match status" value="1"/>
</dbReference>
<dbReference type="OrthoDB" id="9792686at2"/>
<dbReference type="GO" id="GO:0006355">
    <property type="term" value="P:regulation of DNA-templated transcription"/>
    <property type="evidence" value="ECO:0007669"/>
    <property type="project" value="InterPro"/>
</dbReference>
<dbReference type="SUPFAM" id="SSF55874">
    <property type="entry name" value="ATPase domain of HSP90 chaperone/DNA topoisomerase II/histidine kinase"/>
    <property type="match status" value="1"/>
</dbReference>
<proteinExistence type="predicted"/>
<dbReference type="PRINTS" id="PR00344">
    <property type="entry name" value="BCTRLSENSOR"/>
</dbReference>
<dbReference type="PROSITE" id="PS50109">
    <property type="entry name" value="HIS_KIN"/>
    <property type="match status" value="1"/>
</dbReference>
<dbReference type="InterPro" id="IPR005467">
    <property type="entry name" value="His_kinase_dom"/>
</dbReference>
<comment type="subcellular location">
    <subcellularLocation>
        <location evidence="2">Cell membrane</location>
        <topology evidence="2">Multi-pass membrane protein</topology>
    </subcellularLocation>
</comment>
<dbReference type="InterPro" id="IPR029151">
    <property type="entry name" value="Sensor-like_sf"/>
</dbReference>
<accession>A0A318U0J8</accession>
<keyword evidence="12" id="KW-0902">Two-component regulatory system</keyword>
<dbReference type="GO" id="GO:0005886">
    <property type="term" value="C:plasma membrane"/>
    <property type="evidence" value="ECO:0007669"/>
    <property type="project" value="UniProtKB-SubCell"/>
</dbReference>
<keyword evidence="11 14" id="KW-1133">Transmembrane helix</keyword>
<comment type="catalytic activity">
    <reaction evidence="1">
        <text>ATP + protein L-histidine = ADP + protein N-phospho-L-histidine.</text>
        <dbReference type="EC" id="2.7.13.3"/>
    </reaction>
</comment>
<feature type="transmembrane region" description="Helical" evidence="14">
    <location>
        <begin position="13"/>
        <end position="34"/>
    </location>
</feature>
<dbReference type="InterPro" id="IPR000014">
    <property type="entry name" value="PAS"/>
</dbReference>
<dbReference type="InterPro" id="IPR013767">
    <property type="entry name" value="PAS_fold"/>
</dbReference>
<evidence type="ECO:0000256" key="3">
    <source>
        <dbReference type="ARBA" id="ARBA00012438"/>
    </source>
</evidence>
<dbReference type="Gene3D" id="3.30.565.10">
    <property type="entry name" value="Histidine kinase-like ATPase, C-terminal domain"/>
    <property type="match status" value="1"/>
</dbReference>
<keyword evidence="13 14" id="KW-0472">Membrane</keyword>
<dbReference type="InterPro" id="IPR039506">
    <property type="entry name" value="SPOB_a"/>
</dbReference>
<dbReference type="GO" id="GO:0000155">
    <property type="term" value="F:phosphorelay sensor kinase activity"/>
    <property type="evidence" value="ECO:0007669"/>
    <property type="project" value="InterPro"/>
</dbReference>
<keyword evidence="5" id="KW-0597">Phosphoprotein</keyword>
<dbReference type="Proteomes" id="UP000247416">
    <property type="component" value="Unassembled WGS sequence"/>
</dbReference>
<reference evidence="16 17" key="1">
    <citation type="submission" date="2018-06" db="EMBL/GenBank/DDBJ databases">
        <title>Genomic Encyclopedia of Archaeal and Bacterial Type Strains, Phase II (KMG-II): from individual species to whole genera.</title>
        <authorList>
            <person name="Goeker M."/>
        </authorList>
    </citation>
    <scope>NUCLEOTIDE SEQUENCE [LARGE SCALE GENOMIC DNA]</scope>
    <source>
        <strain evidence="16 17">KACC 16626</strain>
    </source>
</reference>
<evidence type="ECO:0000256" key="14">
    <source>
        <dbReference type="SAM" id="Phobius"/>
    </source>
</evidence>
<evidence type="ECO:0000259" key="15">
    <source>
        <dbReference type="PROSITE" id="PS50109"/>
    </source>
</evidence>
<evidence type="ECO:0000256" key="6">
    <source>
        <dbReference type="ARBA" id="ARBA00022679"/>
    </source>
</evidence>
<organism evidence="16 17">
    <name type="scientific">Ureibacillus chungkukjangi</name>
    <dbReference type="NCBI Taxonomy" id="1202712"/>
    <lineage>
        <taxon>Bacteria</taxon>
        <taxon>Bacillati</taxon>
        <taxon>Bacillota</taxon>
        <taxon>Bacilli</taxon>
        <taxon>Bacillales</taxon>
        <taxon>Caryophanaceae</taxon>
        <taxon>Ureibacillus</taxon>
    </lineage>
</organism>
<sequence length="530" mass="59633">MKRKMRVSLKVKILGLVILLIAFIIGSLSLMFIYMKYRDDIVKVEELSLQTAKTLSYTPSLHDYYNTNSNHEELGVLINQITTQIEPITVFIQNRDGSIFASTDGNKLYGKLKSEDANKALTFGSYYVIRTTESNKEVLKAIAPISIDYGNYNKVEGAVVVLYDLSTLDKEIWNDVKKILKVSILILIMGVIGSYMLASSIRKDTLNLEPYEIAAMFRERNAILQSVKEGILAIDEQGAITMMNASARYLLDVEEHSEGKLVSNVFKSEELLSILKNSEKQMNVEIQSNEKTMIINTQPIIEGDRNIGIVASFRDRTEVKHMVDALSEVKQYSDDLRAQSHEFTNKLYAILGLLQLDKKEQAIEYIKSETHIYTIEEDLIFTKINDERVQAILLGKIAQASEKKIDFAIESESSLAHIPQEITLSSLIIILGNLINNAFEAVKDTQEKKVSFFVTDIGNEIIFEVSDSGPGINKDIEHQLFQRGLSSKGKNRGYGLFNVKIEVESLNGIIEYSSEASKGTVFTVYLPKVS</sequence>
<dbReference type="SMART" id="SM00387">
    <property type="entry name" value="HATPase_c"/>
    <property type="match status" value="1"/>
</dbReference>
<dbReference type="SUPFAM" id="SSF103190">
    <property type="entry name" value="Sensory domain-like"/>
    <property type="match status" value="1"/>
</dbReference>
<dbReference type="EMBL" id="QJTJ01000003">
    <property type="protein sequence ID" value="PYF07925.1"/>
    <property type="molecule type" value="Genomic_DNA"/>
</dbReference>
<keyword evidence="4" id="KW-1003">Cell membrane</keyword>
<keyword evidence="8" id="KW-0547">Nucleotide-binding</keyword>
<name>A0A318U0J8_9BACL</name>
<dbReference type="AlphaFoldDB" id="A0A318U0J8"/>
<dbReference type="Pfam" id="PF00989">
    <property type="entry name" value="PAS"/>
    <property type="match status" value="1"/>
</dbReference>
<feature type="domain" description="Histidine kinase" evidence="15">
    <location>
        <begin position="338"/>
        <end position="530"/>
    </location>
</feature>
<dbReference type="FunFam" id="3.30.450.20:FF:000018">
    <property type="entry name" value="Sensor histidine kinase DcuS"/>
    <property type="match status" value="1"/>
</dbReference>
<dbReference type="Pfam" id="PF14689">
    <property type="entry name" value="SPOB_a"/>
    <property type="match status" value="1"/>
</dbReference>
<dbReference type="PANTHER" id="PTHR43547">
    <property type="entry name" value="TWO-COMPONENT HISTIDINE KINASE"/>
    <property type="match status" value="1"/>
</dbReference>
<dbReference type="EC" id="2.7.13.3" evidence="3"/>
<evidence type="ECO:0000256" key="11">
    <source>
        <dbReference type="ARBA" id="ARBA00022989"/>
    </source>
</evidence>
<evidence type="ECO:0000256" key="5">
    <source>
        <dbReference type="ARBA" id="ARBA00022553"/>
    </source>
</evidence>
<evidence type="ECO:0000256" key="8">
    <source>
        <dbReference type="ARBA" id="ARBA00022741"/>
    </source>
</evidence>
<dbReference type="GO" id="GO:0005524">
    <property type="term" value="F:ATP binding"/>
    <property type="evidence" value="ECO:0007669"/>
    <property type="project" value="UniProtKB-KW"/>
</dbReference>
<keyword evidence="9 16" id="KW-0418">Kinase</keyword>
<evidence type="ECO:0000256" key="4">
    <source>
        <dbReference type="ARBA" id="ARBA00022475"/>
    </source>
</evidence>
<dbReference type="SMART" id="SM00091">
    <property type="entry name" value="PAS"/>
    <property type="match status" value="1"/>
</dbReference>
<dbReference type="Gene3D" id="1.10.287.130">
    <property type="match status" value="1"/>
</dbReference>
<dbReference type="InterPro" id="IPR003594">
    <property type="entry name" value="HATPase_dom"/>
</dbReference>
<dbReference type="Gene3D" id="3.30.450.20">
    <property type="entry name" value="PAS domain"/>
    <property type="match status" value="2"/>
</dbReference>
<keyword evidence="6" id="KW-0808">Transferase</keyword>